<protein>
    <submittedName>
        <fullName evidence="1">ABC di/oligopeptide transporter inner membrane subunit</fullName>
    </submittedName>
</protein>
<organism evidence="1 2">
    <name type="scientific">Hymenobacter qilianensis</name>
    <dbReference type="NCBI Taxonomy" id="1385715"/>
    <lineage>
        <taxon>Bacteria</taxon>
        <taxon>Pseudomonadati</taxon>
        <taxon>Bacteroidota</taxon>
        <taxon>Cytophagia</taxon>
        <taxon>Cytophagales</taxon>
        <taxon>Hymenobacteraceae</taxon>
        <taxon>Hymenobacter</taxon>
    </lineage>
</organism>
<dbReference type="Proteomes" id="UP000605392">
    <property type="component" value="Unassembled WGS sequence"/>
</dbReference>
<sequence>MGRFLVYRLLRTIPATWAIVSLVFLLSRTLPTDVLLGQALTDKGLGSRSITAAEREATLLRVQQRFGLAGPVFYFSRTHSNTGTVWQWNGTDNQYHRWLSNAVQGDLGQSYRSGQPVTAVLAEALRFTLPLTTSAALLATLLSVALALWLVCGGPALLLSILYGIDALPLFVVALGLLLLLANPDFISLFPAYGMGQQATKNAPWNVQIGSYLYYSALPLASLVLVKLPSLVVQLYDALRHELGANYATTARAKGLSGYQVATRHALRNAMLPIIALLTDLLPALVAGAVVVEVIFALPGMGRLLADAAAAHDFPVLVGGVLLVAVMRLLGLVVADMLYFLTDPRIRLQA</sequence>
<evidence type="ECO:0000313" key="1">
    <source>
        <dbReference type="EMBL" id="GGF51232.1"/>
    </source>
</evidence>
<dbReference type="EMBL" id="BMFN01000001">
    <property type="protein sequence ID" value="GGF51232.1"/>
    <property type="molecule type" value="Genomic_DNA"/>
</dbReference>
<gene>
    <name evidence="1" type="ORF">GCM10011375_03440</name>
</gene>
<accession>A0ACB5PLQ6</accession>
<evidence type="ECO:0000313" key="2">
    <source>
        <dbReference type="Proteomes" id="UP000605392"/>
    </source>
</evidence>
<reference evidence="1 2" key="1">
    <citation type="journal article" date="2019" name="Int. J. Syst. Evol. Microbiol.">
        <title>The Global Catalogue of Microorganisms (GCM) 10K type strain sequencing project: providing services to taxonomists for standard genome sequencing and annotation.</title>
        <authorList>
            <consortium name="The Broad Institute Genomics Platform"/>
            <consortium name="The Broad Institute Genome Sequencing Center for Infectious Disease"/>
            <person name="Wu L."/>
            <person name="Ma J."/>
        </authorList>
    </citation>
    <scope>NUCLEOTIDE SEQUENCE [LARGE SCALE GENOMIC DNA]</scope>
    <source>
        <strain evidence="1 2">CGMCC 1.12720</strain>
    </source>
</reference>
<name>A0ACB5PLQ6_9BACT</name>
<comment type="caution">
    <text evidence="1">The sequence shown here is derived from an EMBL/GenBank/DDBJ whole genome shotgun (WGS) entry which is preliminary data.</text>
</comment>
<keyword evidence="2" id="KW-1185">Reference proteome</keyword>
<proteinExistence type="predicted"/>